<feature type="transmembrane region" description="Helical" evidence="8">
    <location>
        <begin position="23"/>
        <end position="43"/>
    </location>
</feature>
<evidence type="ECO:0008006" key="11">
    <source>
        <dbReference type="Google" id="ProtNLM"/>
    </source>
</evidence>
<evidence type="ECO:0000256" key="6">
    <source>
        <dbReference type="ARBA" id="ARBA00022989"/>
    </source>
</evidence>
<dbReference type="AlphaFoldDB" id="A0A1Q2KYH2"/>
<dbReference type="Proteomes" id="UP000188184">
    <property type="component" value="Chromosome"/>
</dbReference>
<feature type="transmembrane region" description="Helical" evidence="8">
    <location>
        <begin position="130"/>
        <end position="152"/>
    </location>
</feature>
<evidence type="ECO:0000256" key="3">
    <source>
        <dbReference type="ARBA" id="ARBA00022448"/>
    </source>
</evidence>
<feature type="transmembrane region" description="Helical" evidence="8">
    <location>
        <begin position="101"/>
        <end position="124"/>
    </location>
</feature>
<evidence type="ECO:0000256" key="1">
    <source>
        <dbReference type="ARBA" id="ARBA00004141"/>
    </source>
</evidence>
<gene>
    <name evidence="9" type="ORF">B0X71_09280</name>
</gene>
<keyword evidence="6 8" id="KW-1133">Transmembrane helix</keyword>
<comment type="subcellular location">
    <subcellularLocation>
        <location evidence="1">Membrane</location>
        <topology evidence="1">Multi-pass membrane protein</topology>
    </subcellularLocation>
</comment>
<dbReference type="GO" id="GO:0017004">
    <property type="term" value="P:cytochrome complex assembly"/>
    <property type="evidence" value="ECO:0007669"/>
    <property type="project" value="UniProtKB-KW"/>
</dbReference>
<evidence type="ECO:0000256" key="2">
    <source>
        <dbReference type="ARBA" id="ARBA00010544"/>
    </source>
</evidence>
<dbReference type="GO" id="GO:0015232">
    <property type="term" value="F:heme transmembrane transporter activity"/>
    <property type="evidence" value="ECO:0007669"/>
    <property type="project" value="InterPro"/>
</dbReference>
<evidence type="ECO:0000256" key="5">
    <source>
        <dbReference type="ARBA" id="ARBA00022748"/>
    </source>
</evidence>
<accession>A0A1Q2KYH2</accession>
<organism evidence="9 10">
    <name type="scientific">Planococcus lenghuensis</name>
    <dbReference type="NCBI Taxonomy" id="2213202"/>
    <lineage>
        <taxon>Bacteria</taxon>
        <taxon>Bacillati</taxon>
        <taxon>Bacillota</taxon>
        <taxon>Bacilli</taxon>
        <taxon>Bacillales</taxon>
        <taxon>Caryophanaceae</taxon>
        <taxon>Planococcus</taxon>
    </lineage>
</organism>
<dbReference type="EMBL" id="CP019640">
    <property type="protein sequence ID" value="AQQ53251.1"/>
    <property type="molecule type" value="Genomic_DNA"/>
</dbReference>
<keyword evidence="5" id="KW-0201">Cytochrome c-type biogenesis</keyword>
<feature type="transmembrane region" description="Helical" evidence="8">
    <location>
        <begin position="197"/>
        <end position="223"/>
    </location>
</feature>
<dbReference type="GO" id="GO:1903607">
    <property type="term" value="P:cytochrome c biosynthetic process"/>
    <property type="evidence" value="ECO:0007669"/>
    <property type="project" value="TreeGrafter"/>
</dbReference>
<comment type="similarity">
    <text evidence="2">Belongs to the CcmB/CycW/HelB family.</text>
</comment>
<dbReference type="Pfam" id="PF03379">
    <property type="entry name" value="CcmB"/>
    <property type="match status" value="1"/>
</dbReference>
<dbReference type="PANTHER" id="PTHR30070">
    <property type="entry name" value="HEME EXPORTER PROTEIN B"/>
    <property type="match status" value="1"/>
</dbReference>
<keyword evidence="3" id="KW-0813">Transport</keyword>
<feature type="transmembrane region" description="Helical" evidence="8">
    <location>
        <begin position="164"/>
        <end position="185"/>
    </location>
</feature>
<protein>
    <recommendedName>
        <fullName evidence="11">Heme exporter protein B</fullName>
    </recommendedName>
</protein>
<evidence type="ECO:0000256" key="8">
    <source>
        <dbReference type="SAM" id="Phobius"/>
    </source>
</evidence>
<feature type="transmembrane region" description="Helical" evidence="8">
    <location>
        <begin position="49"/>
        <end position="70"/>
    </location>
</feature>
<dbReference type="PANTHER" id="PTHR30070:SF1">
    <property type="entry name" value="CYTOCHROME C BIOGENESIS B-RELATED"/>
    <property type="match status" value="1"/>
</dbReference>
<dbReference type="OrthoDB" id="9812809at2"/>
<evidence type="ECO:0000313" key="9">
    <source>
        <dbReference type="EMBL" id="AQQ53251.1"/>
    </source>
</evidence>
<dbReference type="RefSeq" id="WP_077589138.1">
    <property type="nucleotide sequence ID" value="NZ_CP019640.1"/>
</dbReference>
<evidence type="ECO:0000256" key="4">
    <source>
        <dbReference type="ARBA" id="ARBA00022692"/>
    </source>
</evidence>
<keyword evidence="7 8" id="KW-0472">Membrane</keyword>
<dbReference type="KEGG" id="pmar:B0X71_09280"/>
<reference evidence="9 10" key="1">
    <citation type="submission" date="2017-02" db="EMBL/GenBank/DDBJ databases">
        <title>The complete genomic sequence of a novel cold adapted crude oil-degrading bacterium Planococcus qaidamina Y42.</title>
        <authorList>
            <person name="Yang R."/>
        </authorList>
    </citation>
    <scope>NUCLEOTIDE SEQUENCE [LARGE SCALE GENOMIC DNA]</scope>
    <source>
        <strain evidence="9 10">Y42</strain>
    </source>
</reference>
<keyword evidence="4 8" id="KW-0812">Transmembrane</keyword>
<evidence type="ECO:0000256" key="7">
    <source>
        <dbReference type="ARBA" id="ARBA00023136"/>
    </source>
</evidence>
<evidence type="ECO:0000313" key="10">
    <source>
        <dbReference type="Proteomes" id="UP000188184"/>
    </source>
</evidence>
<name>A0A1Q2KYH2_9BACL</name>
<proteinExistence type="inferred from homology"/>
<dbReference type="InterPro" id="IPR003544">
    <property type="entry name" value="Cyt_c_biogenesis_CcmB"/>
</dbReference>
<keyword evidence="10" id="KW-1185">Reference proteome</keyword>
<dbReference type="GO" id="GO:0005886">
    <property type="term" value="C:plasma membrane"/>
    <property type="evidence" value="ECO:0007669"/>
    <property type="project" value="TreeGrafter"/>
</dbReference>
<sequence length="225" mass="24708">MKFLSDAFLIFQRDMRIEFRRKSLLLSMVIFAILFNVVLQIAFNANTEAMELVAPGILWLPILLAAMLGFSKYGIHEKENGTDIGLLASPVDRGSLFLGKLAGNLLLVTLVTAVSVPSFFLFLKQPYPESLGLLVVTVLLGSWGFTAVGVFLSVLAQASRISDLLLPIMIFPLTVPLLLSVIQLTGPALYPVTEQGIGLWLLMLVGYNILFTVIPLLLFDLLLEV</sequence>